<organism evidence="1 2">
    <name type="scientific">Polycladomyces zharkentensis</name>
    <dbReference type="NCBI Taxonomy" id="2807616"/>
    <lineage>
        <taxon>Bacteria</taxon>
        <taxon>Bacillati</taxon>
        <taxon>Bacillota</taxon>
        <taxon>Bacilli</taxon>
        <taxon>Bacillales</taxon>
        <taxon>Thermoactinomycetaceae</taxon>
        <taxon>Polycladomyces</taxon>
    </lineage>
</organism>
<proteinExistence type="predicted"/>
<protein>
    <submittedName>
        <fullName evidence="1">Uncharacterized protein</fullName>
    </submittedName>
</protein>
<sequence length="129" mass="14854">MNQQPELGGLQLEKVFIGGYSEEERQLDPFVAFSFADEASAKVAYDRLKEGEKDWRIHIEPSGKNVRVVLEQAGGSPLHAEEIWKDETWHFFLSYYHQSTSVLMMVAVEGEVRPDWSIRLDKKQVRVEG</sequence>
<keyword evidence="2" id="KW-1185">Reference proteome</keyword>
<evidence type="ECO:0000313" key="2">
    <source>
        <dbReference type="Proteomes" id="UP001177120"/>
    </source>
</evidence>
<dbReference type="Proteomes" id="UP001177120">
    <property type="component" value="Unassembled WGS sequence"/>
</dbReference>
<gene>
    <name evidence="1" type="ORF">JQC72_03865</name>
</gene>
<dbReference type="RefSeq" id="WP_205492961.1">
    <property type="nucleotide sequence ID" value="NZ_JAFHAP010000004.1"/>
</dbReference>
<name>A0ABS2WH57_9BACL</name>
<dbReference type="EMBL" id="JAFHAP010000004">
    <property type="protein sequence ID" value="MBN2908655.1"/>
    <property type="molecule type" value="Genomic_DNA"/>
</dbReference>
<evidence type="ECO:0000313" key="1">
    <source>
        <dbReference type="EMBL" id="MBN2908655.1"/>
    </source>
</evidence>
<accession>A0ABS2WH57</accession>
<comment type="caution">
    <text evidence="1">The sequence shown here is derived from an EMBL/GenBank/DDBJ whole genome shotgun (WGS) entry which is preliminary data.</text>
</comment>
<reference evidence="1" key="1">
    <citation type="journal article" date="2024" name="Int. J. Syst. Evol. Microbiol.">
        <title>Polycladomyces zharkentensis sp. nov., a novel thermophilic cellulose- and starch-degrading member of the Bacillota from a geothermal aquifer in Kazakhstan.</title>
        <authorList>
            <person name="Mashzhan A."/>
            <person name="Kistaubayeva A."/>
            <person name="Javier-Lopez R."/>
            <person name="Bissenova U."/>
            <person name="Bissenbay A."/>
            <person name="Birkeland N.K."/>
        </authorList>
    </citation>
    <scope>NUCLEOTIDE SEQUENCE</scope>
    <source>
        <strain evidence="1">ZKZ2T</strain>
    </source>
</reference>